<dbReference type="STRING" id="48936.NJ75_00515"/>
<name>A0A0B9AEK5_9SPHN</name>
<dbReference type="Proteomes" id="UP000031338">
    <property type="component" value="Unassembled WGS sequence"/>
</dbReference>
<dbReference type="SMART" id="SM00028">
    <property type="entry name" value="TPR"/>
    <property type="match status" value="4"/>
</dbReference>
<comment type="caution">
    <text evidence="1">The sequence shown here is derived from an EMBL/GenBank/DDBJ whole genome shotgun (WGS) entry which is preliminary data.</text>
</comment>
<dbReference type="RefSeq" id="WP_039331191.1">
    <property type="nucleotide sequence ID" value="NZ_JRVC01000002.1"/>
</dbReference>
<dbReference type="InterPro" id="IPR019734">
    <property type="entry name" value="TPR_rpt"/>
</dbReference>
<dbReference type="InterPro" id="IPR011990">
    <property type="entry name" value="TPR-like_helical_dom_sf"/>
</dbReference>
<dbReference type="SUPFAM" id="SSF48452">
    <property type="entry name" value="TPR-like"/>
    <property type="match status" value="1"/>
</dbReference>
<protein>
    <submittedName>
        <fullName evidence="1">TPR repeat-containing protein</fullName>
    </submittedName>
</protein>
<organism evidence="1 2">
    <name type="scientific">Novosphingobium subterraneum</name>
    <dbReference type="NCBI Taxonomy" id="48936"/>
    <lineage>
        <taxon>Bacteria</taxon>
        <taxon>Pseudomonadati</taxon>
        <taxon>Pseudomonadota</taxon>
        <taxon>Alphaproteobacteria</taxon>
        <taxon>Sphingomonadales</taxon>
        <taxon>Sphingomonadaceae</taxon>
        <taxon>Novosphingobium</taxon>
    </lineage>
</organism>
<gene>
    <name evidence="1" type="ORF">NJ75_00515</name>
</gene>
<sequence>MKKLAFLTLPLLLAACTDSPQERADRARKAFAAHDYRAAQVDLAAALEANPQDPALLELHARNALAMGDGIAAGASLAKLPEGRRPADFAQLSAEALLLRGLPEDAISALGTDTSAAAHRIRALALLAKDDREGAAKAFAAGAAGRADARLLADYARFSLMRGDITQARILAYRAKAADAAMIDALLADAEVATAEGRLAEALLAYDAAAKSYPGNLAALAGKAAVLGDLGRTKEMDKVLESLAEVKGGGQVAYLQARAAAARGDWATVRSVLQANEAQLTDKDEATVLYAQALVALKQPEQARAKLQPLLTRNPGSATLRRELARAQLAAGDARGAVETMRPFAEVQTADAEDLRLLAKAAEASGDPEAARLAEKAKFPSAQALAATLAQADTAMKQSNWGNAIAAYERLLAVTDGKNPLVLNNMAYAQGMVGNKAKALEFAENAYKAAPTNASVLDTLGWLLVESGKDRSRGLTLLREAAAKAPGNATIAGHLRSAEKG</sequence>
<dbReference type="PROSITE" id="PS51257">
    <property type="entry name" value="PROKAR_LIPOPROTEIN"/>
    <property type="match status" value="1"/>
</dbReference>
<reference evidence="1 2" key="1">
    <citation type="submission" date="2014-10" db="EMBL/GenBank/DDBJ databases">
        <title>Draft genome sequence of Novosphingobium subterraneum DSM 12447.</title>
        <authorList>
            <person name="Gan H.M."/>
            <person name="Gan H.Y."/>
            <person name="Savka M.A."/>
        </authorList>
    </citation>
    <scope>NUCLEOTIDE SEQUENCE [LARGE SCALE GENOMIC DNA]</scope>
    <source>
        <strain evidence="1 2">DSM 12447</strain>
    </source>
</reference>
<evidence type="ECO:0000313" key="2">
    <source>
        <dbReference type="Proteomes" id="UP000031338"/>
    </source>
</evidence>
<dbReference type="AlphaFoldDB" id="A0A0B9AEK5"/>
<proteinExistence type="predicted"/>
<keyword evidence="2" id="KW-1185">Reference proteome</keyword>
<dbReference type="EMBL" id="JRVC01000002">
    <property type="protein sequence ID" value="KHS49082.1"/>
    <property type="molecule type" value="Genomic_DNA"/>
</dbReference>
<dbReference type="Pfam" id="PF13428">
    <property type="entry name" value="TPR_14"/>
    <property type="match status" value="1"/>
</dbReference>
<accession>A0A0B9AEK5</accession>
<dbReference type="Gene3D" id="1.25.40.10">
    <property type="entry name" value="Tetratricopeptide repeat domain"/>
    <property type="match status" value="3"/>
</dbReference>
<evidence type="ECO:0000313" key="1">
    <source>
        <dbReference type="EMBL" id="KHS49082.1"/>
    </source>
</evidence>
<dbReference type="PATRIC" id="fig|48936.3.peg.525"/>